<feature type="region of interest" description="Disordered" evidence="1">
    <location>
        <begin position="584"/>
        <end position="831"/>
    </location>
</feature>
<evidence type="ECO:0000256" key="1">
    <source>
        <dbReference type="SAM" id="MobiDB-lite"/>
    </source>
</evidence>
<feature type="compositionally biased region" description="Polar residues" evidence="1">
    <location>
        <begin position="783"/>
        <end position="798"/>
    </location>
</feature>
<feature type="compositionally biased region" description="Low complexity" evidence="1">
    <location>
        <begin position="543"/>
        <end position="558"/>
    </location>
</feature>
<dbReference type="InParanoid" id="A0A1Z5K8S9"/>
<reference evidence="4 5" key="1">
    <citation type="journal article" date="2015" name="Plant Cell">
        <title>Oil accumulation by the oleaginous diatom Fistulifera solaris as revealed by the genome and transcriptome.</title>
        <authorList>
            <person name="Tanaka T."/>
            <person name="Maeda Y."/>
            <person name="Veluchamy A."/>
            <person name="Tanaka M."/>
            <person name="Abida H."/>
            <person name="Marechal E."/>
            <person name="Bowler C."/>
            <person name="Muto M."/>
            <person name="Sunaga Y."/>
            <person name="Tanaka M."/>
            <person name="Yoshino T."/>
            <person name="Taniguchi T."/>
            <person name="Fukuda Y."/>
            <person name="Nemoto M."/>
            <person name="Matsumoto M."/>
            <person name="Wong P.S."/>
            <person name="Aburatani S."/>
            <person name="Fujibuchi W."/>
        </authorList>
    </citation>
    <scope>NUCLEOTIDE SEQUENCE [LARGE SCALE GENOMIC DNA]</scope>
    <source>
        <strain evidence="4 5">JPCC DA0580</strain>
    </source>
</reference>
<feature type="transmembrane region" description="Helical" evidence="2">
    <location>
        <begin position="343"/>
        <end position="368"/>
    </location>
</feature>
<gene>
    <name evidence="4" type="ORF">FisN_14Hh252</name>
</gene>
<evidence type="ECO:0000313" key="5">
    <source>
        <dbReference type="Proteomes" id="UP000198406"/>
    </source>
</evidence>
<keyword evidence="3" id="KW-0732">Signal</keyword>
<protein>
    <submittedName>
        <fullName evidence="4">Uncharacterized protein</fullName>
    </submittedName>
</protein>
<dbReference type="Proteomes" id="UP000198406">
    <property type="component" value="Unassembled WGS sequence"/>
</dbReference>
<feature type="compositionally biased region" description="Polar residues" evidence="1">
    <location>
        <begin position="648"/>
        <end position="657"/>
    </location>
</feature>
<feature type="compositionally biased region" description="Acidic residues" evidence="1">
    <location>
        <begin position="660"/>
        <end position="674"/>
    </location>
</feature>
<name>A0A1Z5K8S9_FISSO</name>
<feature type="region of interest" description="Disordered" evidence="1">
    <location>
        <begin position="512"/>
        <end position="569"/>
    </location>
</feature>
<comment type="caution">
    <text evidence="4">The sequence shown here is derived from an EMBL/GenBank/DDBJ whole genome shotgun (WGS) entry which is preliminary data.</text>
</comment>
<feature type="compositionally biased region" description="Basic and acidic residues" evidence="1">
    <location>
        <begin position="714"/>
        <end position="731"/>
    </location>
</feature>
<keyword evidence="2" id="KW-1133">Transmembrane helix</keyword>
<accession>A0A1Z5K8S9</accession>
<dbReference type="OrthoDB" id="57419at2759"/>
<feature type="compositionally biased region" description="Acidic residues" evidence="1">
    <location>
        <begin position="622"/>
        <end position="639"/>
    </location>
</feature>
<feature type="compositionally biased region" description="Basic and acidic residues" evidence="1">
    <location>
        <begin position="799"/>
        <end position="817"/>
    </location>
</feature>
<feature type="compositionally biased region" description="Polar residues" evidence="1">
    <location>
        <begin position="584"/>
        <end position="601"/>
    </location>
</feature>
<feature type="compositionally biased region" description="Polar residues" evidence="1">
    <location>
        <begin position="559"/>
        <end position="569"/>
    </location>
</feature>
<evidence type="ECO:0000256" key="3">
    <source>
        <dbReference type="SAM" id="SignalP"/>
    </source>
</evidence>
<keyword evidence="2" id="KW-0812">Transmembrane</keyword>
<evidence type="ECO:0000313" key="4">
    <source>
        <dbReference type="EMBL" id="GAX22616.1"/>
    </source>
</evidence>
<keyword evidence="2" id="KW-0472">Membrane</keyword>
<dbReference type="EMBL" id="BDSP01000184">
    <property type="protein sequence ID" value="GAX22616.1"/>
    <property type="molecule type" value="Genomic_DNA"/>
</dbReference>
<sequence length="847" mass="92514">MLRKFSLLTCLTAFATLFEQSNAEPCVNPAYEDIYTCTDPEVMLADLTIQCDPATCLWNLNAFNPGQPPEPCAAILLLEQQIADLPDLLEPCLWWEMLYGDLGYLLPQPAVVVPSPNPSPLGDLSMAPTLVESDTPSVDYTVGPSYSLLDTYPPSSIAVDKDVTPSPSRVGKLSIPLQSMLLTFVFERYSGFRLRRRLNENSLLATDESRDALMKVTREHLMANIPQVVDADLTMSRVDSSDENMETLLLMGTLYFAAEAAAEDRLPDLSPTSVRRQVEDVFDDNDSVLRFIHALRETDQAAFQDIVLVYPGIVSPDSDLQSTSNDEEESFWESFFFNWQNPVWIVVAAGISAALLGLCAVLGVTCYVRAERRKELAHHQLATRKSDDTSKTAGDRNLYNVEESLHEDDISMNGQSEIGYQESEVTSVYSYLDNNNTMLDDQSFSVAPSYTFPGPEYDDNRSVMWSVIHDAKKNDILDDLDSIAGVSLATRQTTAGNRSVVRERQLSVDSDDDVFSLLSQNGGPSPSETKRKSATPTLQDNPASSEKAAAHGAASKTSPESISGASQASRESLSKLSKLVTGFRSKNSSSTKVSPKNYQQLDDSDGSHHSWDKELGIQPSPDDLDEDSVFMDDSEEDETVASHLAPLSSIQRISSGGVNDDSDASSDENADAPNDDNNSVGSSASHGQEVEPAQFVVPNSDTIDTGYLATYSEDTTHSDGKKSTSSEKENISSETALDGDLNNVENTSDEAQNGTETNSDNPEQERPDELSAPPLTEKIECSDNIQISDSDTGNSSTELAEKEKIDLDQLPKEHSPEEEAPVVLNDTKPPDLVVEDDVPAIYTLASF</sequence>
<feature type="compositionally biased region" description="Polar residues" evidence="1">
    <location>
        <begin position="743"/>
        <end position="761"/>
    </location>
</feature>
<feature type="signal peptide" evidence="3">
    <location>
        <begin position="1"/>
        <end position="23"/>
    </location>
</feature>
<feature type="compositionally biased region" description="Basic and acidic residues" evidence="1">
    <location>
        <begin position="605"/>
        <end position="615"/>
    </location>
</feature>
<proteinExistence type="predicted"/>
<organism evidence="4 5">
    <name type="scientific">Fistulifera solaris</name>
    <name type="common">Oleaginous diatom</name>
    <dbReference type="NCBI Taxonomy" id="1519565"/>
    <lineage>
        <taxon>Eukaryota</taxon>
        <taxon>Sar</taxon>
        <taxon>Stramenopiles</taxon>
        <taxon>Ochrophyta</taxon>
        <taxon>Bacillariophyta</taxon>
        <taxon>Bacillariophyceae</taxon>
        <taxon>Bacillariophycidae</taxon>
        <taxon>Naviculales</taxon>
        <taxon>Naviculaceae</taxon>
        <taxon>Fistulifera</taxon>
    </lineage>
</organism>
<evidence type="ECO:0000256" key="2">
    <source>
        <dbReference type="SAM" id="Phobius"/>
    </source>
</evidence>
<dbReference type="AlphaFoldDB" id="A0A1Z5K8S9"/>
<keyword evidence="5" id="KW-1185">Reference proteome</keyword>
<feature type="chain" id="PRO_5012373903" evidence="3">
    <location>
        <begin position="24"/>
        <end position="847"/>
    </location>
</feature>